<dbReference type="Proteomes" id="UP000192042">
    <property type="component" value="Chromosome I"/>
</dbReference>
<dbReference type="KEGG" id="nja:NSJP_3193"/>
<evidence type="ECO:0000313" key="2">
    <source>
        <dbReference type="Proteomes" id="UP000192042"/>
    </source>
</evidence>
<dbReference type="AlphaFoldDB" id="A0A1W1I8N8"/>
<sequence length="61" mass="7178">MWWSWPLLRLGISKLNLGYLCCYARLRGLTVSKTFHFPQKGHRISQCPFSYFTPERGRIGC</sequence>
<dbReference type="EMBL" id="LT828648">
    <property type="protein sequence ID" value="SLM49360.1"/>
    <property type="molecule type" value="Genomic_DNA"/>
</dbReference>
<name>A0A1W1I8N8_9BACT</name>
<evidence type="ECO:0000313" key="1">
    <source>
        <dbReference type="EMBL" id="SLM49360.1"/>
    </source>
</evidence>
<gene>
    <name evidence="1" type="ORF">NSJP_3193</name>
</gene>
<dbReference type="STRING" id="1325564.NSJP_3193"/>
<accession>A0A1W1I8N8</accession>
<organism evidence="1 2">
    <name type="scientific">Nitrospira japonica</name>
    <dbReference type="NCBI Taxonomy" id="1325564"/>
    <lineage>
        <taxon>Bacteria</taxon>
        <taxon>Pseudomonadati</taxon>
        <taxon>Nitrospirota</taxon>
        <taxon>Nitrospiria</taxon>
        <taxon>Nitrospirales</taxon>
        <taxon>Nitrospiraceae</taxon>
        <taxon>Nitrospira</taxon>
    </lineage>
</organism>
<proteinExistence type="predicted"/>
<keyword evidence="2" id="KW-1185">Reference proteome</keyword>
<reference evidence="1 2" key="1">
    <citation type="submission" date="2017-03" db="EMBL/GenBank/DDBJ databases">
        <authorList>
            <person name="Afonso C.L."/>
            <person name="Miller P.J."/>
            <person name="Scott M.A."/>
            <person name="Spackman E."/>
            <person name="Goraichik I."/>
            <person name="Dimitrov K.M."/>
            <person name="Suarez D.L."/>
            <person name="Swayne D.E."/>
        </authorList>
    </citation>
    <scope>NUCLEOTIDE SEQUENCE [LARGE SCALE GENOMIC DNA]</scope>
    <source>
        <strain evidence="1">Genome sequencing of Nitrospira japonica strain NJ11</strain>
    </source>
</reference>
<protein>
    <submittedName>
        <fullName evidence="1">Uncharacterized protein</fullName>
    </submittedName>
</protein>